<dbReference type="CDD" id="cd01335">
    <property type="entry name" value="Radical_SAM"/>
    <property type="match status" value="1"/>
</dbReference>
<dbReference type="STRING" id="1195236.CTER_4887"/>
<organism evidence="9 10">
    <name type="scientific">Ruminiclostridium cellobioparum subsp. termitidis CT1112</name>
    <dbReference type="NCBI Taxonomy" id="1195236"/>
    <lineage>
        <taxon>Bacteria</taxon>
        <taxon>Bacillati</taxon>
        <taxon>Bacillota</taxon>
        <taxon>Clostridia</taxon>
        <taxon>Eubacteriales</taxon>
        <taxon>Oscillospiraceae</taxon>
        <taxon>Ruminiclostridium</taxon>
    </lineage>
</organism>
<proteinExistence type="inferred from homology"/>
<keyword evidence="6" id="KW-0411">Iron-sulfur</keyword>
<dbReference type="Proteomes" id="UP000014155">
    <property type="component" value="Unassembled WGS sequence"/>
</dbReference>
<dbReference type="RefSeq" id="WP_004629840.1">
    <property type="nucleotide sequence ID" value="NZ_AORV01000065.1"/>
</dbReference>
<dbReference type="SFLD" id="SFLDG01384">
    <property type="entry name" value="thioether_bond_formation_requi"/>
    <property type="match status" value="1"/>
</dbReference>
<feature type="domain" description="Radical SAM core" evidence="8">
    <location>
        <begin position="1"/>
        <end position="227"/>
    </location>
</feature>
<evidence type="ECO:0000259" key="8">
    <source>
        <dbReference type="PROSITE" id="PS51918"/>
    </source>
</evidence>
<dbReference type="NCBIfam" id="TIGR04085">
    <property type="entry name" value="rSAM_more_4Fe4S"/>
    <property type="match status" value="1"/>
</dbReference>
<evidence type="ECO:0000256" key="1">
    <source>
        <dbReference type="ARBA" id="ARBA00001966"/>
    </source>
</evidence>
<dbReference type="SFLD" id="SFLDF00289">
    <property type="entry name" value="anaerobic_Cys-type_sulfatase-m"/>
    <property type="match status" value="1"/>
</dbReference>
<dbReference type="PANTHER" id="PTHR43273">
    <property type="entry name" value="ANAEROBIC SULFATASE-MATURATING ENZYME HOMOLOG ASLB-RELATED"/>
    <property type="match status" value="1"/>
</dbReference>
<name>S0FFE0_RUMCE</name>
<sequence length="374" mass="42957">MPQLSLLIKPASSNCNLRCKYCFYHSIAESRTRSSYGTMNRDMLETLVRKALEYAEGSCTFAFQGGEPTLAGLDFYKELVEYQKKYNSKNIKVNNSIQTNGMVIDEQWSRFLAAGKFLVGISLDGPREIHDMNRVDTLEAGSFHKVMNTIGLFNKYGVDYNILTVVNAVTARHVNKVYNFFKKNNFKYLQFIPCLDPLNEIPGGRDYSLTPARYSRFLNTLFDLWYQDFISGNGVSIRYFDDLTDMLMGYPPDSCGMAGFCTCYYVVEADGSTYPCDFYVTDDWYLGNVRDTGFDEMKNSRNGTGFVEVSKIIDPECRECRHFQLCRGGCRRTREPFENGRPVLNYYCPAYKDFFDYSGGRLKRIAQYLMGRNG</sequence>
<dbReference type="SFLD" id="SFLDS00029">
    <property type="entry name" value="Radical_SAM"/>
    <property type="match status" value="1"/>
</dbReference>
<dbReference type="GO" id="GO:0051539">
    <property type="term" value="F:4 iron, 4 sulfur cluster binding"/>
    <property type="evidence" value="ECO:0007669"/>
    <property type="project" value="UniProtKB-KW"/>
</dbReference>
<dbReference type="GO" id="GO:0046872">
    <property type="term" value="F:metal ion binding"/>
    <property type="evidence" value="ECO:0007669"/>
    <property type="project" value="UniProtKB-KW"/>
</dbReference>
<dbReference type="InterPro" id="IPR047207">
    <property type="entry name" value="SPASM_anSME"/>
</dbReference>
<dbReference type="SFLD" id="SFLDG01386">
    <property type="entry name" value="main_SPASM_domain-containing"/>
    <property type="match status" value="1"/>
</dbReference>
<dbReference type="PATRIC" id="fig|1195236.3.peg.5078"/>
<dbReference type="InterPro" id="IPR023867">
    <property type="entry name" value="Sulphatase_maturase_rSAM"/>
</dbReference>
<evidence type="ECO:0000313" key="9">
    <source>
        <dbReference type="EMBL" id="EMS69580.1"/>
    </source>
</evidence>
<dbReference type="InterPro" id="IPR034485">
    <property type="entry name" value="Anaerobic_Cys-type_sulfatase-m"/>
</dbReference>
<dbReference type="Gene3D" id="3.20.20.70">
    <property type="entry name" value="Aldolase class I"/>
    <property type="match status" value="1"/>
</dbReference>
<keyword evidence="3" id="KW-0949">S-adenosyl-L-methionine</keyword>
<evidence type="ECO:0000313" key="10">
    <source>
        <dbReference type="Proteomes" id="UP000014155"/>
    </source>
</evidence>
<keyword evidence="4" id="KW-0479">Metal-binding</keyword>
<dbReference type="SUPFAM" id="SSF102114">
    <property type="entry name" value="Radical SAM enzymes"/>
    <property type="match status" value="1"/>
</dbReference>
<evidence type="ECO:0000256" key="7">
    <source>
        <dbReference type="ARBA" id="ARBA00023601"/>
    </source>
</evidence>
<keyword evidence="5" id="KW-0408">Iron</keyword>
<protein>
    <submittedName>
        <fullName evidence="9">Arylsulfatase regulator (Fe-S oxidoreductase)</fullName>
    </submittedName>
</protein>
<dbReference type="AlphaFoldDB" id="S0FFE0"/>
<accession>S0FFE0</accession>
<comment type="cofactor">
    <cofactor evidence="1">
        <name>[4Fe-4S] cluster</name>
        <dbReference type="ChEBI" id="CHEBI:49883"/>
    </cofactor>
</comment>
<dbReference type="SFLD" id="SFLDG01072">
    <property type="entry name" value="dehydrogenase_like"/>
    <property type="match status" value="1"/>
</dbReference>
<dbReference type="PANTHER" id="PTHR43273:SF3">
    <property type="entry name" value="ANAEROBIC SULFATASE-MATURATING ENZYME HOMOLOG ASLB-RELATED"/>
    <property type="match status" value="1"/>
</dbReference>
<dbReference type="PROSITE" id="PS51918">
    <property type="entry name" value="RADICAL_SAM"/>
    <property type="match status" value="1"/>
</dbReference>
<comment type="similarity">
    <text evidence="7">Belongs to the radical SAM superfamily. Anaerobic sulfatase-maturating enzyme family.</text>
</comment>
<gene>
    <name evidence="9" type="ORF">CTER_4887</name>
</gene>
<dbReference type="SFLD" id="SFLDG01067">
    <property type="entry name" value="SPASM/twitch_domain_containing"/>
    <property type="match status" value="1"/>
</dbReference>
<dbReference type="Pfam" id="PF13186">
    <property type="entry name" value="SPASM"/>
    <property type="match status" value="1"/>
</dbReference>
<dbReference type="CDD" id="cd21120">
    <property type="entry name" value="SPASM_anSME"/>
    <property type="match status" value="1"/>
</dbReference>
<reference evidence="9 10" key="1">
    <citation type="journal article" date="2013" name="Genome Announc.">
        <title>Draft Genome Sequence of the Cellulolytic, Mesophilic, Anaerobic Bacterium Clostridium termitidis Strain CT1112 (DSM 5398).</title>
        <authorList>
            <person name="Lal S."/>
            <person name="Ramachandran U."/>
            <person name="Zhang X."/>
            <person name="Munir R."/>
            <person name="Sparling R."/>
            <person name="Levin D.B."/>
        </authorList>
    </citation>
    <scope>NUCLEOTIDE SEQUENCE [LARGE SCALE GENOMIC DNA]</scope>
    <source>
        <strain evidence="9 10">CT1112</strain>
    </source>
</reference>
<dbReference type="InterPro" id="IPR023885">
    <property type="entry name" value="4Fe4S-binding_SPASM_dom"/>
</dbReference>
<dbReference type="EMBL" id="AORV01000065">
    <property type="protein sequence ID" value="EMS69580.1"/>
    <property type="molecule type" value="Genomic_DNA"/>
</dbReference>
<evidence type="ECO:0000256" key="4">
    <source>
        <dbReference type="ARBA" id="ARBA00022723"/>
    </source>
</evidence>
<dbReference type="GO" id="GO:0016491">
    <property type="term" value="F:oxidoreductase activity"/>
    <property type="evidence" value="ECO:0007669"/>
    <property type="project" value="InterPro"/>
</dbReference>
<evidence type="ECO:0000256" key="6">
    <source>
        <dbReference type="ARBA" id="ARBA00023014"/>
    </source>
</evidence>
<evidence type="ECO:0000256" key="3">
    <source>
        <dbReference type="ARBA" id="ARBA00022691"/>
    </source>
</evidence>
<dbReference type="InterPro" id="IPR013785">
    <property type="entry name" value="Aldolase_TIM"/>
</dbReference>
<evidence type="ECO:0000256" key="2">
    <source>
        <dbReference type="ARBA" id="ARBA00022485"/>
    </source>
</evidence>
<dbReference type="InterPro" id="IPR007197">
    <property type="entry name" value="rSAM"/>
</dbReference>
<dbReference type="NCBIfam" id="NF010321">
    <property type="entry name" value="PRK13758.1"/>
    <property type="match status" value="1"/>
</dbReference>
<dbReference type="Pfam" id="PF04055">
    <property type="entry name" value="Radical_SAM"/>
    <property type="match status" value="1"/>
</dbReference>
<dbReference type="NCBIfam" id="TIGR03942">
    <property type="entry name" value="sulfatase_rSAM"/>
    <property type="match status" value="1"/>
</dbReference>
<dbReference type="InterPro" id="IPR058240">
    <property type="entry name" value="rSAM_sf"/>
</dbReference>
<evidence type="ECO:0000256" key="5">
    <source>
        <dbReference type="ARBA" id="ARBA00023004"/>
    </source>
</evidence>
<keyword evidence="10" id="KW-1185">Reference proteome</keyword>
<keyword evidence="2" id="KW-0004">4Fe-4S</keyword>
<dbReference type="eggNOG" id="COG0641">
    <property type="taxonomic scope" value="Bacteria"/>
</dbReference>
<comment type="caution">
    <text evidence="9">The sequence shown here is derived from an EMBL/GenBank/DDBJ whole genome shotgun (WGS) entry which is preliminary data.</text>
</comment>